<organism evidence="1 3">
    <name type="scientific">Anaerostipes hadrus</name>
    <dbReference type="NCBI Taxonomy" id="649756"/>
    <lineage>
        <taxon>Bacteria</taxon>
        <taxon>Bacillati</taxon>
        <taxon>Bacillota</taxon>
        <taxon>Clostridia</taxon>
        <taxon>Lachnospirales</taxon>
        <taxon>Lachnospiraceae</taxon>
        <taxon>Anaerostipes</taxon>
    </lineage>
</organism>
<dbReference type="EMBL" id="CYXT01000009">
    <property type="protein sequence ID" value="CUM93059.1"/>
    <property type="molecule type" value="Genomic_DNA"/>
</dbReference>
<gene>
    <name evidence="1" type="ORF">ERS852425_01533</name>
    <name evidence="2" type="ORF">G5A72_07590</name>
</gene>
<accession>A0A173STK4</accession>
<sequence>MIPYYEELNDEEKNAVTKVIRTLLKQTFVLERKYDKKSGRLVYNKEFRTIDLHQEFLREYFKISGIELRENLHLGVFYIEGETLIGEKISRLSTIYLLILKLLYDEHMAEASSNTSVYTSLGEIHEKINDFHLMRTLPSITEMRRSIALLKKYQIIEPLDVLEELNEETRMMIYPCVNVVLLGDDIRRLIESFSKEEVDSEFDEDEAAISGIIEDMPE</sequence>
<protein>
    <submittedName>
        <fullName evidence="2">DUF4194 domain-containing protein</fullName>
    </submittedName>
</protein>
<dbReference type="Proteomes" id="UP000095598">
    <property type="component" value="Unassembled WGS sequence"/>
</dbReference>
<dbReference type="AlphaFoldDB" id="A0A173STK4"/>
<reference evidence="1 3" key="1">
    <citation type="submission" date="2015-09" db="EMBL/GenBank/DDBJ databases">
        <authorList>
            <consortium name="Pathogen Informatics"/>
        </authorList>
    </citation>
    <scope>NUCLEOTIDE SEQUENCE [LARGE SCALE GENOMIC DNA]</scope>
    <source>
        <strain evidence="1 3">2789STDY5608868</strain>
    </source>
</reference>
<evidence type="ECO:0000313" key="1">
    <source>
        <dbReference type="EMBL" id="CUM93059.1"/>
    </source>
</evidence>
<dbReference type="InterPro" id="IPR025449">
    <property type="entry name" value="JetB"/>
</dbReference>
<evidence type="ECO:0000313" key="2">
    <source>
        <dbReference type="EMBL" id="NSJ79444.1"/>
    </source>
</evidence>
<dbReference type="Proteomes" id="UP001644750">
    <property type="component" value="Unassembled WGS sequence"/>
</dbReference>
<reference evidence="2 4" key="2">
    <citation type="journal article" date="2020" name="Cell Host Microbe">
        <title>Functional and Genomic Variation between Human-Derived Isolates of Lachnospiraceae Reveals Inter- and Intra-Species Diversity.</title>
        <authorList>
            <person name="Sorbara M.T."/>
            <person name="Littmann E.R."/>
            <person name="Fontana E."/>
            <person name="Moody T.U."/>
            <person name="Kohout C.E."/>
            <person name="Gjonbalaj M."/>
            <person name="Eaton V."/>
            <person name="Seok R."/>
            <person name="Leiner I.M."/>
            <person name="Pamer E.G."/>
        </authorList>
    </citation>
    <scope>NUCLEOTIDE SEQUENCE [LARGE SCALE GENOMIC DNA]</scope>
    <source>
        <strain evidence="2 4">MSK.14.57</strain>
    </source>
</reference>
<evidence type="ECO:0000313" key="3">
    <source>
        <dbReference type="Proteomes" id="UP000095598"/>
    </source>
</evidence>
<dbReference type="Pfam" id="PF13835">
    <property type="entry name" value="DUF4194"/>
    <property type="match status" value="1"/>
</dbReference>
<reference evidence="2" key="3">
    <citation type="submission" date="2020-02" db="EMBL/GenBank/DDBJ databases">
        <authorList>
            <person name="Littmann E."/>
            <person name="Sorbara M."/>
        </authorList>
    </citation>
    <scope>NUCLEOTIDE SEQUENCE</scope>
    <source>
        <strain evidence="2">MSK.14.57</strain>
    </source>
</reference>
<dbReference type="RefSeq" id="WP_055258539.1">
    <property type="nucleotide sequence ID" value="NZ_CAXUGA010000010.1"/>
</dbReference>
<keyword evidence="4" id="KW-1185">Reference proteome</keyword>
<proteinExistence type="predicted"/>
<evidence type="ECO:0000313" key="4">
    <source>
        <dbReference type="Proteomes" id="UP001644750"/>
    </source>
</evidence>
<dbReference type="EMBL" id="JAAITB010000014">
    <property type="protein sequence ID" value="NSJ79444.1"/>
    <property type="molecule type" value="Genomic_DNA"/>
</dbReference>
<name>A0A173STK4_ANAHA</name>